<dbReference type="SUPFAM" id="SSF47203">
    <property type="entry name" value="Acyl-CoA dehydrogenase C-terminal domain-like"/>
    <property type="match status" value="1"/>
</dbReference>
<dbReference type="Pfam" id="PF02770">
    <property type="entry name" value="Acyl-CoA_dh_M"/>
    <property type="match status" value="1"/>
</dbReference>
<keyword evidence="12" id="KW-0812">Transmembrane</keyword>
<gene>
    <name evidence="17" type="ordered locus">Acry_1260</name>
</gene>
<evidence type="ECO:0000259" key="14">
    <source>
        <dbReference type="Pfam" id="PF02770"/>
    </source>
</evidence>
<evidence type="ECO:0000259" key="15">
    <source>
        <dbReference type="Pfam" id="PF02771"/>
    </source>
</evidence>
<comment type="catalytic activity">
    <reaction evidence="10">
        <text>a medium-chain 2,3-saturated fatty acyl-CoA + oxidized [electron-transfer flavoprotein] + H(+) = a medium-chain (2E)-enoyl-CoA + reduced [electron-transfer flavoprotein]</text>
        <dbReference type="Rhea" id="RHEA:14477"/>
        <dbReference type="Rhea" id="RHEA-COMP:10685"/>
        <dbReference type="Rhea" id="RHEA-COMP:10686"/>
        <dbReference type="ChEBI" id="CHEBI:15378"/>
        <dbReference type="ChEBI" id="CHEBI:57692"/>
        <dbReference type="ChEBI" id="CHEBI:58307"/>
        <dbReference type="ChEBI" id="CHEBI:83723"/>
        <dbReference type="ChEBI" id="CHEBI:83726"/>
        <dbReference type="EC" id="1.3.8.7"/>
    </reaction>
</comment>
<evidence type="ECO:0000256" key="4">
    <source>
        <dbReference type="ARBA" id="ARBA00012033"/>
    </source>
</evidence>
<dbReference type="Pfam" id="PF02771">
    <property type="entry name" value="Acyl-CoA_dh_N"/>
    <property type="match status" value="1"/>
</dbReference>
<evidence type="ECO:0000256" key="5">
    <source>
        <dbReference type="ARBA" id="ARBA00012040"/>
    </source>
</evidence>
<dbReference type="GO" id="GO:0050660">
    <property type="term" value="F:flavin adenine dinucleotide binding"/>
    <property type="evidence" value="ECO:0007669"/>
    <property type="project" value="InterPro"/>
</dbReference>
<evidence type="ECO:0000256" key="7">
    <source>
        <dbReference type="ARBA" id="ARBA00022630"/>
    </source>
</evidence>
<evidence type="ECO:0000313" key="18">
    <source>
        <dbReference type="Proteomes" id="UP000000245"/>
    </source>
</evidence>
<dbReference type="GO" id="GO:0033539">
    <property type="term" value="P:fatty acid beta-oxidation using acyl-CoA dehydrogenase"/>
    <property type="evidence" value="ECO:0007669"/>
    <property type="project" value="InterPro"/>
</dbReference>
<dbReference type="KEGG" id="acr:Acry_1260"/>
<name>A5FXY9_ACICJ</name>
<evidence type="ECO:0000313" key="17">
    <source>
        <dbReference type="EMBL" id="ABQ30471.1"/>
    </source>
</evidence>
<keyword evidence="9" id="KW-0560">Oxidoreductase</keyword>
<dbReference type="AlphaFoldDB" id="A5FXY9"/>
<feature type="transmembrane region" description="Helical" evidence="12">
    <location>
        <begin position="34"/>
        <end position="67"/>
    </location>
</feature>
<feature type="domain" description="Acyl-CoA dehydrogenase C-terminal bacterial-type" evidence="16">
    <location>
        <begin position="521"/>
        <end position="810"/>
    </location>
</feature>
<evidence type="ECO:0000256" key="1">
    <source>
        <dbReference type="ARBA" id="ARBA00001974"/>
    </source>
</evidence>
<dbReference type="Pfam" id="PF00441">
    <property type="entry name" value="Acyl-CoA_dh_1"/>
    <property type="match status" value="1"/>
</dbReference>
<dbReference type="STRING" id="349163.Acry_1260"/>
<dbReference type="RefSeq" id="WP_011942109.1">
    <property type="nucleotide sequence ID" value="NC_009484.1"/>
</dbReference>
<dbReference type="EC" id="1.3.8.8" evidence="5"/>
<protein>
    <recommendedName>
        <fullName evidence="6">Acyl-coenzyme A dehydrogenase</fullName>
        <ecNumber evidence="4">1.3.8.7</ecNumber>
        <ecNumber evidence="5">1.3.8.8</ecNumber>
    </recommendedName>
</protein>
<dbReference type="GO" id="GO:0004466">
    <property type="term" value="F:long-chain fatty acyl-CoA dehydrogenase activity"/>
    <property type="evidence" value="ECO:0007669"/>
    <property type="project" value="UniProtKB-EC"/>
</dbReference>
<dbReference type="Proteomes" id="UP000000245">
    <property type="component" value="Chromosome"/>
</dbReference>
<accession>A5FXY9</accession>
<keyword evidence="18" id="KW-1185">Reference proteome</keyword>
<dbReference type="InterPro" id="IPR036250">
    <property type="entry name" value="AcylCo_DH-like_C"/>
</dbReference>
<dbReference type="FunFam" id="1.10.540.10:FF:000004">
    <property type="entry name" value="Acyl-CoA dehydrogenase"/>
    <property type="match status" value="1"/>
</dbReference>
<dbReference type="InterPro" id="IPR009075">
    <property type="entry name" value="AcylCo_DH/oxidase_C"/>
</dbReference>
<evidence type="ECO:0000256" key="8">
    <source>
        <dbReference type="ARBA" id="ARBA00022827"/>
    </source>
</evidence>
<dbReference type="Gene3D" id="1.20.140.10">
    <property type="entry name" value="Butyryl-CoA Dehydrogenase, subunit A, domain 3"/>
    <property type="match status" value="1"/>
</dbReference>
<evidence type="ECO:0000259" key="16">
    <source>
        <dbReference type="Pfam" id="PF09317"/>
    </source>
</evidence>
<comment type="pathway">
    <text evidence="2">Lipid metabolism; fatty acid beta-oxidation.</text>
</comment>
<evidence type="ECO:0000256" key="12">
    <source>
        <dbReference type="SAM" id="Phobius"/>
    </source>
</evidence>
<dbReference type="EC" id="1.3.8.7" evidence="4"/>
<dbReference type="HOGENOM" id="CLU_012192_0_0_5"/>
<feature type="domain" description="Acyl-CoA dehydrogenase/oxidase C-terminal" evidence="13">
    <location>
        <begin position="367"/>
        <end position="514"/>
    </location>
</feature>
<keyword evidence="12" id="KW-1133">Transmembrane helix</keyword>
<keyword evidence="7" id="KW-0285">Flavoprotein</keyword>
<dbReference type="Gene3D" id="2.40.110.10">
    <property type="entry name" value="Butyryl-CoA Dehydrogenase, subunit A, domain 2"/>
    <property type="match status" value="1"/>
</dbReference>
<reference evidence="17 18" key="1">
    <citation type="submission" date="2007-05" db="EMBL/GenBank/DDBJ databases">
        <title>Complete sequence of chromosome of Acidiphilium cryptum JF-5.</title>
        <authorList>
            <consortium name="US DOE Joint Genome Institute"/>
            <person name="Copeland A."/>
            <person name="Lucas S."/>
            <person name="Lapidus A."/>
            <person name="Barry K."/>
            <person name="Detter J.C."/>
            <person name="Glavina del Rio T."/>
            <person name="Hammon N."/>
            <person name="Israni S."/>
            <person name="Dalin E."/>
            <person name="Tice H."/>
            <person name="Pitluck S."/>
            <person name="Sims D."/>
            <person name="Brettin T."/>
            <person name="Bruce D."/>
            <person name="Han C."/>
            <person name="Schmutz J."/>
            <person name="Larimer F."/>
            <person name="Land M."/>
            <person name="Hauser L."/>
            <person name="Kyrpides N."/>
            <person name="Kim E."/>
            <person name="Magnuson T."/>
            <person name="Richardson P."/>
        </authorList>
    </citation>
    <scope>NUCLEOTIDE SEQUENCE [LARGE SCALE GENOMIC DNA]</scope>
    <source>
        <strain evidence="17 18">JF-5</strain>
    </source>
</reference>
<dbReference type="Pfam" id="PF09317">
    <property type="entry name" value="ACDH_C"/>
    <property type="match status" value="1"/>
</dbReference>
<dbReference type="UniPathway" id="UPA00659"/>
<dbReference type="NCBIfam" id="NF009586">
    <property type="entry name" value="PRK13026.1"/>
    <property type="match status" value="1"/>
</dbReference>
<dbReference type="InterPro" id="IPR006091">
    <property type="entry name" value="Acyl-CoA_Oxase/DH_mid-dom"/>
</dbReference>
<dbReference type="InterPro" id="IPR015396">
    <property type="entry name" value="FadE_C"/>
</dbReference>
<evidence type="ECO:0000256" key="11">
    <source>
        <dbReference type="ARBA" id="ARBA00049247"/>
    </source>
</evidence>
<dbReference type="NCBIfam" id="NF007000">
    <property type="entry name" value="PRK09463.1"/>
    <property type="match status" value="1"/>
</dbReference>
<comment type="cofactor">
    <cofactor evidence="1">
        <name>FAD</name>
        <dbReference type="ChEBI" id="CHEBI:57692"/>
    </cofactor>
</comment>
<dbReference type="SUPFAM" id="SSF56645">
    <property type="entry name" value="Acyl-CoA dehydrogenase NM domain-like"/>
    <property type="match status" value="1"/>
</dbReference>
<feature type="domain" description="Acyl-CoA oxidase/dehydrogenase middle" evidence="14">
    <location>
        <begin position="244"/>
        <end position="336"/>
    </location>
</feature>
<dbReference type="InterPro" id="IPR046373">
    <property type="entry name" value="Acyl-CoA_Oxase/DH_mid-dom_sf"/>
</dbReference>
<dbReference type="InterPro" id="IPR037069">
    <property type="entry name" value="AcylCoA_DH/ox_N_sf"/>
</dbReference>
<dbReference type="InterPro" id="IPR009100">
    <property type="entry name" value="AcylCoA_DH/oxidase_NM_dom_sf"/>
</dbReference>
<feature type="domain" description="Acyl-CoA dehydrogenase/oxidase N-terminal" evidence="15">
    <location>
        <begin position="142"/>
        <end position="240"/>
    </location>
</feature>
<evidence type="ECO:0000256" key="9">
    <source>
        <dbReference type="ARBA" id="ARBA00023002"/>
    </source>
</evidence>
<keyword evidence="8" id="KW-0274">FAD</keyword>
<organism evidence="17 18">
    <name type="scientific">Acidiphilium cryptum (strain JF-5)</name>
    <dbReference type="NCBI Taxonomy" id="349163"/>
    <lineage>
        <taxon>Bacteria</taxon>
        <taxon>Pseudomonadati</taxon>
        <taxon>Pseudomonadota</taxon>
        <taxon>Alphaproteobacteria</taxon>
        <taxon>Acetobacterales</taxon>
        <taxon>Acidocellaceae</taxon>
        <taxon>Acidiphilium</taxon>
    </lineage>
</organism>
<proteinExistence type="inferred from homology"/>
<dbReference type="PANTHER" id="PTHR48083">
    <property type="entry name" value="MEDIUM-CHAIN SPECIFIC ACYL-COA DEHYDROGENASE, MITOCHONDRIAL-RELATED"/>
    <property type="match status" value="1"/>
</dbReference>
<dbReference type="GO" id="GO:0070991">
    <property type="term" value="F:medium-chain fatty acyl-CoA dehydrogenase activity"/>
    <property type="evidence" value="ECO:0007669"/>
    <property type="project" value="UniProtKB-EC"/>
</dbReference>
<dbReference type="GO" id="GO:0005737">
    <property type="term" value="C:cytoplasm"/>
    <property type="evidence" value="ECO:0007669"/>
    <property type="project" value="TreeGrafter"/>
</dbReference>
<keyword evidence="12" id="KW-0472">Membrane</keyword>
<dbReference type="InterPro" id="IPR050741">
    <property type="entry name" value="Acyl-CoA_dehydrogenase"/>
</dbReference>
<dbReference type="FunFam" id="1.20.140.10:FF:000009">
    <property type="entry name" value="Acyl-CoA dehydrogenase"/>
    <property type="match status" value="1"/>
</dbReference>
<dbReference type="InterPro" id="IPR013786">
    <property type="entry name" value="AcylCoA_DH/ox_N"/>
</dbReference>
<evidence type="ECO:0000256" key="10">
    <source>
        <dbReference type="ARBA" id="ARBA00047882"/>
    </source>
</evidence>
<dbReference type="PANTHER" id="PTHR48083:SF18">
    <property type="entry name" value="ACYL-COENZYME A DEHYDROGENASE"/>
    <property type="match status" value="1"/>
</dbReference>
<dbReference type="EMBL" id="CP000697">
    <property type="protein sequence ID" value="ABQ30471.1"/>
    <property type="molecule type" value="Genomic_DNA"/>
</dbReference>
<comment type="similarity">
    <text evidence="3">Belongs to the acyl-CoA dehydrogenase family.</text>
</comment>
<dbReference type="Gene3D" id="1.10.540.10">
    <property type="entry name" value="Acyl-CoA dehydrogenase/oxidase, N-terminal domain"/>
    <property type="match status" value="1"/>
</dbReference>
<evidence type="ECO:0000256" key="3">
    <source>
        <dbReference type="ARBA" id="ARBA00009347"/>
    </source>
</evidence>
<evidence type="ECO:0000259" key="13">
    <source>
        <dbReference type="Pfam" id="PF00441"/>
    </source>
</evidence>
<comment type="catalytic activity">
    <reaction evidence="11">
        <text>a long-chain 2,3-saturated fatty acyl-CoA + oxidized [electron-transfer flavoprotein] + H(+) = a long-chain (2E)-enoyl-CoA + reduced [electron-transfer flavoprotein]</text>
        <dbReference type="Rhea" id="RHEA:17721"/>
        <dbReference type="Rhea" id="RHEA-COMP:10685"/>
        <dbReference type="Rhea" id="RHEA-COMP:10686"/>
        <dbReference type="ChEBI" id="CHEBI:15378"/>
        <dbReference type="ChEBI" id="CHEBI:57692"/>
        <dbReference type="ChEBI" id="CHEBI:58307"/>
        <dbReference type="ChEBI" id="CHEBI:83721"/>
        <dbReference type="ChEBI" id="CHEBI:83727"/>
        <dbReference type="EC" id="1.3.8.8"/>
    </reaction>
</comment>
<evidence type="ECO:0000256" key="6">
    <source>
        <dbReference type="ARBA" id="ARBA00020144"/>
    </source>
</evidence>
<sequence>MDLITALWWLAGIAGAGALIAARRPARLFLAGLLAWLVIAWLTGAAGWIASVILLVVIGAPAALLSATGTRERLLSRRLLPVFRRIMPKMSETERSAIEAGSVWWDAELFAGRPDWSKLLATPKPVLSPEEQSFLDNETERLCDLANDWDSTQIWQDMPPAAWDYAKEAGFLGMIIPRSYGGKGFSALAHSAVVTKLATRCSAAAVSVMVPNSLGPAELLLHYGTEEQKNHYLPRLARGEDVPCFALTNPYAGSDAASITDTGIVVRRMWEGRETLGFLVSCDKRYITLAPVATVVGLAFRVRDPEGLLGDNPEPGITCALIPREHPGLEIGRRHWPLNAVFQNGPIRAQDMFVPVDMVIGGQAQVGRGWRMLMECLAAGRAISLPSSATGAAKIATNGTSAYAAIRRQFNMPVGRFEAIEEPMGRMGGHLYAMDATRKLSAVAIDIGEKPSVISAIAKYHMTERGRMVVADAMDIAGGKAICMGPGNFLARAWQQIPIAITVEGANIMTRSLIIFGQGAIRCHPYILRLMHAGAESDGRKALRDFDRAFFGYMGFVASNALRAGLAGLGVRRRAPKGAAPELARYYRAADRLSVVLALSSDIAMATLGGALKRKESVTARLGDVLSQLYILSAVLKRYQDDGRPGADLPLVHWAAQDALHRAHTALRELYANYPIRPVGIALRLLCFPFGVPAAAPSDRLHAEISALLREMGPTRARLFEGAWQPRPDIEPLLGALEPAAMAYPRIEAIERRLKDSIRAGTIGRLPQALPLLVDWAGEARQKGLIDAEEAALIRTFADNAAKVIAVDDFPQDFGMAEALQTRAAYWAERDGGEAPGIARIGRGGAKVRSSRAPTAAE</sequence>
<dbReference type="eggNOG" id="COG1960">
    <property type="taxonomic scope" value="Bacteria"/>
</dbReference>
<evidence type="ECO:0000256" key="2">
    <source>
        <dbReference type="ARBA" id="ARBA00005005"/>
    </source>
</evidence>